<evidence type="ECO:0000313" key="3">
    <source>
        <dbReference type="EMBL" id="RCN31680.1"/>
    </source>
</evidence>
<protein>
    <recommendedName>
        <fullName evidence="5">C-type lectin domain-containing protein</fullName>
    </recommendedName>
</protein>
<evidence type="ECO:0000313" key="4">
    <source>
        <dbReference type="Proteomes" id="UP000252519"/>
    </source>
</evidence>
<keyword evidence="2" id="KW-0732">Signal</keyword>
<feature type="compositionally biased region" description="Polar residues" evidence="1">
    <location>
        <begin position="172"/>
        <end position="186"/>
    </location>
</feature>
<keyword evidence="4" id="KW-1185">Reference proteome</keyword>
<evidence type="ECO:0000256" key="2">
    <source>
        <dbReference type="SAM" id="SignalP"/>
    </source>
</evidence>
<feature type="chain" id="PRO_5016677931" description="C-type lectin domain-containing protein" evidence="2">
    <location>
        <begin position="22"/>
        <end position="485"/>
    </location>
</feature>
<organism evidence="3 4">
    <name type="scientific">Ancylostoma caninum</name>
    <name type="common">Dog hookworm</name>
    <dbReference type="NCBI Taxonomy" id="29170"/>
    <lineage>
        <taxon>Eukaryota</taxon>
        <taxon>Metazoa</taxon>
        <taxon>Ecdysozoa</taxon>
        <taxon>Nematoda</taxon>
        <taxon>Chromadorea</taxon>
        <taxon>Rhabditida</taxon>
        <taxon>Rhabditina</taxon>
        <taxon>Rhabditomorpha</taxon>
        <taxon>Strongyloidea</taxon>
        <taxon>Ancylostomatidae</taxon>
        <taxon>Ancylostomatinae</taxon>
        <taxon>Ancylostoma</taxon>
    </lineage>
</organism>
<dbReference type="AlphaFoldDB" id="A0A368FLE9"/>
<feature type="signal peptide" evidence="2">
    <location>
        <begin position="1"/>
        <end position="21"/>
    </location>
</feature>
<feature type="compositionally biased region" description="Polar residues" evidence="1">
    <location>
        <begin position="313"/>
        <end position="328"/>
    </location>
</feature>
<dbReference type="Proteomes" id="UP000252519">
    <property type="component" value="Unassembled WGS sequence"/>
</dbReference>
<sequence length="485" mass="54139">MGRGALAVLAVVVTLLNPSNSVKFPADDEEVTMSSRPKFRHDSSVHHAKEWIDGPDGHVYQFHVGDQSWLSAREFCLSQNSDGTLPSAPPFNQSDSDEDYFDELKKMKIISKEREELKNIKIDRETSSEEQRAVESALKVLNKVSKPGTTATSSTPKVAETSRPNSQEDRPNTSGELLTGPTTLTSHTEESNGVSETSSVTETTEAPTTVTDTTTAEATTTVERMVAENTVAENSKTAKDAIVRARAAPLKEIAETEASGAEVEKSQIEKVKEDAETMSAMEKDFDEEANKKLPSTDIKPPEEDCDEEASGEKATSLSPTEEIINNSVDTEDVDDLSQKPKIPAEKEAHIQDFLNTLRTFLSRAEHSDLRKLLDEHPEKTLLEKMKLAIKAANEREFERLKELELMKKHGVDISRVPEPKLMGENEREELYKKISRVVMVEAEKKGEETVTQPSARTTTQELYRAKIREQRSPYKEELERIHLEG</sequence>
<feature type="region of interest" description="Disordered" evidence="1">
    <location>
        <begin position="140"/>
        <end position="218"/>
    </location>
</feature>
<feature type="compositionally biased region" description="Low complexity" evidence="1">
    <location>
        <begin position="191"/>
        <end position="218"/>
    </location>
</feature>
<gene>
    <name evidence="3" type="ORF">ANCCAN_22532</name>
</gene>
<proteinExistence type="predicted"/>
<dbReference type="EMBL" id="JOJR01001244">
    <property type="protein sequence ID" value="RCN31680.1"/>
    <property type="molecule type" value="Genomic_DNA"/>
</dbReference>
<feature type="compositionally biased region" description="Polar residues" evidence="1">
    <location>
        <begin position="147"/>
        <end position="156"/>
    </location>
</feature>
<comment type="caution">
    <text evidence="3">The sequence shown here is derived from an EMBL/GenBank/DDBJ whole genome shotgun (WGS) entry which is preliminary data.</text>
</comment>
<dbReference type="STRING" id="29170.A0A368FLE9"/>
<dbReference type="OrthoDB" id="6337382at2759"/>
<name>A0A368FLE9_ANCCA</name>
<reference evidence="3 4" key="1">
    <citation type="submission" date="2014-10" db="EMBL/GenBank/DDBJ databases">
        <title>Draft genome of the hookworm Ancylostoma caninum.</title>
        <authorList>
            <person name="Mitreva M."/>
        </authorList>
    </citation>
    <scope>NUCLEOTIDE SEQUENCE [LARGE SCALE GENOMIC DNA]</scope>
    <source>
        <strain evidence="3 4">Baltimore</strain>
    </source>
</reference>
<evidence type="ECO:0008006" key="5">
    <source>
        <dbReference type="Google" id="ProtNLM"/>
    </source>
</evidence>
<evidence type="ECO:0000256" key="1">
    <source>
        <dbReference type="SAM" id="MobiDB-lite"/>
    </source>
</evidence>
<accession>A0A368FLE9</accession>
<feature type="compositionally biased region" description="Basic and acidic residues" evidence="1">
    <location>
        <begin position="262"/>
        <end position="275"/>
    </location>
</feature>
<feature type="region of interest" description="Disordered" evidence="1">
    <location>
        <begin position="255"/>
        <end position="337"/>
    </location>
</feature>